<dbReference type="InterPro" id="IPR045851">
    <property type="entry name" value="AMP-bd_C_sf"/>
</dbReference>
<dbReference type="Pfam" id="PF00501">
    <property type="entry name" value="AMP-binding"/>
    <property type="match status" value="1"/>
</dbReference>
<dbReference type="PANTHER" id="PTHR43201:SF5">
    <property type="entry name" value="MEDIUM-CHAIN ACYL-COA LIGASE ACSF2, MITOCHONDRIAL"/>
    <property type="match status" value="1"/>
</dbReference>
<gene>
    <name evidence="11" type="primary">LOC113207145</name>
</gene>
<evidence type="ECO:0000256" key="4">
    <source>
        <dbReference type="ARBA" id="ARBA00039009"/>
    </source>
</evidence>
<dbReference type="InterPro" id="IPR025110">
    <property type="entry name" value="AMP-bd_C"/>
</dbReference>
<dbReference type="Gene3D" id="3.30.300.30">
    <property type="match status" value="1"/>
</dbReference>
<evidence type="ECO:0000313" key="10">
    <source>
        <dbReference type="Proteomes" id="UP000504606"/>
    </source>
</evidence>
<comment type="similarity">
    <text evidence="1">Belongs to the ATP-dependent AMP-binding enzyme family.</text>
</comment>
<keyword evidence="2 11" id="KW-0436">Ligase</keyword>
<feature type="domain" description="AMP-binding enzyme C-terminal" evidence="9">
    <location>
        <begin position="508"/>
        <end position="583"/>
    </location>
</feature>
<reference evidence="11" key="1">
    <citation type="submission" date="2025-08" db="UniProtKB">
        <authorList>
            <consortium name="RefSeq"/>
        </authorList>
    </citation>
    <scope>IDENTIFICATION</scope>
    <source>
        <tissue evidence="11">Whole organism</tissue>
    </source>
</reference>
<evidence type="ECO:0000256" key="5">
    <source>
        <dbReference type="ARBA" id="ARBA00039638"/>
    </source>
</evidence>
<comment type="catalytic activity">
    <reaction evidence="6">
        <text>octanoate + ATP + CoA = octanoyl-CoA + AMP + diphosphate</text>
        <dbReference type="Rhea" id="RHEA:33631"/>
        <dbReference type="ChEBI" id="CHEBI:25646"/>
        <dbReference type="ChEBI" id="CHEBI:30616"/>
        <dbReference type="ChEBI" id="CHEBI:33019"/>
        <dbReference type="ChEBI" id="CHEBI:57287"/>
        <dbReference type="ChEBI" id="CHEBI:57386"/>
        <dbReference type="ChEBI" id="CHEBI:456215"/>
    </reaction>
</comment>
<dbReference type="InterPro" id="IPR020845">
    <property type="entry name" value="AMP-binding_CS"/>
</dbReference>
<organism evidence="10 11">
    <name type="scientific">Frankliniella occidentalis</name>
    <name type="common">Western flower thrips</name>
    <name type="synonym">Euthrips occidentalis</name>
    <dbReference type="NCBI Taxonomy" id="133901"/>
    <lineage>
        <taxon>Eukaryota</taxon>
        <taxon>Metazoa</taxon>
        <taxon>Ecdysozoa</taxon>
        <taxon>Arthropoda</taxon>
        <taxon>Hexapoda</taxon>
        <taxon>Insecta</taxon>
        <taxon>Pterygota</taxon>
        <taxon>Neoptera</taxon>
        <taxon>Paraneoptera</taxon>
        <taxon>Thysanoptera</taxon>
        <taxon>Terebrantia</taxon>
        <taxon>Thripoidea</taxon>
        <taxon>Thripidae</taxon>
        <taxon>Frankliniella</taxon>
    </lineage>
</organism>
<comment type="catalytic activity">
    <reaction evidence="7">
        <text>a medium-chain fatty acid + ATP + CoA = a medium-chain fatty acyl-CoA + AMP + diphosphate</text>
        <dbReference type="Rhea" id="RHEA:48340"/>
        <dbReference type="ChEBI" id="CHEBI:30616"/>
        <dbReference type="ChEBI" id="CHEBI:33019"/>
        <dbReference type="ChEBI" id="CHEBI:57287"/>
        <dbReference type="ChEBI" id="CHEBI:59558"/>
        <dbReference type="ChEBI" id="CHEBI:90546"/>
        <dbReference type="ChEBI" id="CHEBI:456215"/>
        <dbReference type="EC" id="6.2.1.2"/>
    </reaction>
</comment>
<dbReference type="PROSITE" id="PS00455">
    <property type="entry name" value="AMP_BINDING"/>
    <property type="match status" value="1"/>
</dbReference>
<dbReference type="SUPFAM" id="SSF56801">
    <property type="entry name" value="Acetyl-CoA synthetase-like"/>
    <property type="match status" value="1"/>
</dbReference>
<name>A0A6J1SLD5_FRAOC</name>
<dbReference type="Gene3D" id="3.40.50.12780">
    <property type="entry name" value="N-terminal domain of ligase-like"/>
    <property type="match status" value="1"/>
</dbReference>
<dbReference type="GO" id="GO:0006631">
    <property type="term" value="P:fatty acid metabolic process"/>
    <property type="evidence" value="ECO:0007669"/>
    <property type="project" value="TreeGrafter"/>
</dbReference>
<dbReference type="PANTHER" id="PTHR43201">
    <property type="entry name" value="ACYL-COA SYNTHETASE"/>
    <property type="match status" value="1"/>
</dbReference>
<evidence type="ECO:0000259" key="8">
    <source>
        <dbReference type="Pfam" id="PF00501"/>
    </source>
</evidence>
<evidence type="ECO:0000256" key="6">
    <source>
        <dbReference type="ARBA" id="ARBA00047319"/>
    </source>
</evidence>
<dbReference type="Proteomes" id="UP000504606">
    <property type="component" value="Unplaced"/>
</dbReference>
<dbReference type="InterPro" id="IPR042099">
    <property type="entry name" value="ANL_N_sf"/>
</dbReference>
<comment type="function">
    <text evidence="3">Acyl-CoA synthases catalyze the initial reaction in fatty acid metabolism, by forming a thioester with CoA. Has some preference toward medium-chain substrates. Plays a role in adipocyte differentiation.</text>
</comment>
<dbReference type="GO" id="GO:0031956">
    <property type="term" value="F:medium-chain fatty acid-CoA ligase activity"/>
    <property type="evidence" value="ECO:0007669"/>
    <property type="project" value="UniProtKB-EC"/>
</dbReference>
<dbReference type="OrthoDB" id="10253115at2759"/>
<sequence>MSSRVMLRLLGSPSGARGAYKVLCGGAHRGRLVWRPLSGQAGDTPRLSYMHMPGSDPLLYLSLGQLVERTALQHGQREALVAVEEGVRLTYQQLLEKADRLAAGLIRLGLQPGDRVALWGPNSWRWIVTKIALARAGMVSVDMNPMYLEPELNHCLSLARVAAVVAAENHRGVDFHGLLCNVVPELPRSDPGTIRSAALPDLKVVVTMADSAKPGCFNFDEVLSSTSAEEVAELQALSRTVCPDSGSYIQFSSGTTGKPKAIVLSHMSVVNNGYFNGKRFGMHEKHHSILLQNPLFHVFGSVVVLSAVLNHSATLVLPTVGYDPAKSIDAALAEQCSVMTGTPTMYVDLVGAVEKKGARMDSLDLAVTGGAPITPEFVRRMKSTLGVKRICSVYGLSETTAVVFQGTKDDTLEQTAATVGRLCENIEAKVVDPDGNMVPFGTPGELWIRGYTNMLEYYQNEKATRETLVNGWVRTGDKFVIHEDGFGRIVGRLKDMVIRGGENIYPKEVEDILTTHPDIAEAEVVGVPDERMGEELCACLKVRDGATVGSIHLRQFMDGKIARYKIPRYSITLPDFPKTQSGKIQKFKLRETCVALLSQGKLDDSRKSQK</sequence>
<evidence type="ECO:0000256" key="3">
    <source>
        <dbReference type="ARBA" id="ARBA00037247"/>
    </source>
</evidence>
<evidence type="ECO:0000256" key="2">
    <source>
        <dbReference type="ARBA" id="ARBA00022598"/>
    </source>
</evidence>
<feature type="domain" description="AMP-dependent synthetase/ligase" evidence="8">
    <location>
        <begin position="68"/>
        <end position="458"/>
    </location>
</feature>
<proteinExistence type="inferred from homology"/>
<dbReference type="Pfam" id="PF13193">
    <property type="entry name" value="AMP-binding_C"/>
    <property type="match status" value="1"/>
</dbReference>
<dbReference type="KEGG" id="foc:113207145"/>
<dbReference type="GeneID" id="113207145"/>
<dbReference type="AlphaFoldDB" id="A0A6J1SLD5"/>
<evidence type="ECO:0000259" key="9">
    <source>
        <dbReference type="Pfam" id="PF13193"/>
    </source>
</evidence>
<dbReference type="RefSeq" id="XP_026279336.1">
    <property type="nucleotide sequence ID" value="XM_026423551.2"/>
</dbReference>
<evidence type="ECO:0000256" key="1">
    <source>
        <dbReference type="ARBA" id="ARBA00006432"/>
    </source>
</evidence>
<dbReference type="FunFam" id="3.30.300.30:FF:000008">
    <property type="entry name" value="2,3-dihydroxybenzoate-AMP ligase"/>
    <property type="match status" value="1"/>
</dbReference>
<protein>
    <recommendedName>
        <fullName evidence="5">Medium-chain acyl-CoA ligase ACSF2, mitochondrial</fullName>
        <ecNumber evidence="4">6.2.1.2</ecNumber>
    </recommendedName>
</protein>
<evidence type="ECO:0000256" key="7">
    <source>
        <dbReference type="ARBA" id="ARBA00048277"/>
    </source>
</evidence>
<dbReference type="EC" id="6.2.1.2" evidence="4"/>
<evidence type="ECO:0000313" key="11">
    <source>
        <dbReference type="RefSeq" id="XP_026279336.1"/>
    </source>
</evidence>
<keyword evidence="10" id="KW-1185">Reference proteome</keyword>
<accession>A0A6J1SLD5</accession>
<dbReference type="InterPro" id="IPR000873">
    <property type="entry name" value="AMP-dep_synth/lig_dom"/>
</dbReference>